<accession>A0ABW5FZ86</accession>
<dbReference type="InterPro" id="IPR007361">
    <property type="entry name" value="DUF427"/>
</dbReference>
<dbReference type="EMBL" id="JBHUKR010000009">
    <property type="protein sequence ID" value="MFD2418832.1"/>
    <property type="molecule type" value="Genomic_DNA"/>
</dbReference>
<dbReference type="Proteomes" id="UP001597417">
    <property type="component" value="Unassembled WGS sequence"/>
</dbReference>
<feature type="domain" description="DUF427" evidence="1">
    <location>
        <begin position="138"/>
        <end position="230"/>
    </location>
</feature>
<dbReference type="PANTHER" id="PTHR34310:SF9">
    <property type="entry name" value="BLR5716 PROTEIN"/>
    <property type="match status" value="1"/>
</dbReference>
<dbReference type="Pfam" id="PF04248">
    <property type="entry name" value="NTP_transf_9"/>
    <property type="match status" value="2"/>
</dbReference>
<sequence length="249" mass="28607">MSADRGRVRVERSVKRVRVVFGGEVVADSVRPLLVWEVPYYPAYYLPREDVRDVLEPTGNTKRSPSRGEGRLSTVRVGKHEAVEAATEYPDSPIEELRGHVRFDFAAMDAWFEEDEEIFVHPRNPYTRVDILSSSRHIRIEIDGVTVAESTQPRLLFETGLPTRYYLPKTDVRLDLLEPSDTVSRCPYKGEAEYWSVRLGDALHQDVAWFYRTPLPESQKVTGLVAFYDEKVDVFVDGVKQDRPKTKFA</sequence>
<organism evidence="2 3">
    <name type="scientific">Amycolatopsis pigmentata</name>
    <dbReference type="NCBI Taxonomy" id="450801"/>
    <lineage>
        <taxon>Bacteria</taxon>
        <taxon>Bacillati</taxon>
        <taxon>Actinomycetota</taxon>
        <taxon>Actinomycetes</taxon>
        <taxon>Pseudonocardiales</taxon>
        <taxon>Pseudonocardiaceae</taxon>
        <taxon>Amycolatopsis</taxon>
    </lineage>
</organism>
<dbReference type="InterPro" id="IPR038694">
    <property type="entry name" value="DUF427_sf"/>
</dbReference>
<comment type="caution">
    <text evidence="2">The sequence shown here is derived from an EMBL/GenBank/DDBJ whole genome shotgun (WGS) entry which is preliminary data.</text>
</comment>
<evidence type="ECO:0000313" key="2">
    <source>
        <dbReference type="EMBL" id="MFD2418832.1"/>
    </source>
</evidence>
<proteinExistence type="predicted"/>
<reference evidence="3" key="1">
    <citation type="journal article" date="2019" name="Int. J. Syst. Evol. Microbiol.">
        <title>The Global Catalogue of Microorganisms (GCM) 10K type strain sequencing project: providing services to taxonomists for standard genome sequencing and annotation.</title>
        <authorList>
            <consortium name="The Broad Institute Genomics Platform"/>
            <consortium name="The Broad Institute Genome Sequencing Center for Infectious Disease"/>
            <person name="Wu L."/>
            <person name="Ma J."/>
        </authorList>
    </citation>
    <scope>NUCLEOTIDE SEQUENCE [LARGE SCALE GENOMIC DNA]</scope>
    <source>
        <strain evidence="3">CGMCC 4.7645</strain>
    </source>
</reference>
<gene>
    <name evidence="2" type="ORF">ACFSXZ_21110</name>
</gene>
<dbReference type="Gene3D" id="2.170.150.40">
    <property type="entry name" value="Domain of unknown function (DUF427)"/>
    <property type="match status" value="2"/>
</dbReference>
<keyword evidence="3" id="KW-1185">Reference proteome</keyword>
<name>A0ABW5FZ86_9PSEU</name>
<feature type="domain" description="DUF427" evidence="1">
    <location>
        <begin position="17"/>
        <end position="104"/>
    </location>
</feature>
<evidence type="ECO:0000313" key="3">
    <source>
        <dbReference type="Proteomes" id="UP001597417"/>
    </source>
</evidence>
<protein>
    <submittedName>
        <fullName evidence="2">DUF427 domain-containing protein</fullName>
    </submittedName>
</protein>
<dbReference type="RefSeq" id="WP_378266835.1">
    <property type="nucleotide sequence ID" value="NZ_JBHUKR010000009.1"/>
</dbReference>
<evidence type="ECO:0000259" key="1">
    <source>
        <dbReference type="Pfam" id="PF04248"/>
    </source>
</evidence>
<dbReference type="PANTHER" id="PTHR34310">
    <property type="entry name" value="DUF427 DOMAIN PROTEIN (AFU_ORTHOLOGUE AFUA_3G02220)"/>
    <property type="match status" value="1"/>
</dbReference>